<proteinExistence type="predicted"/>
<evidence type="ECO:0000313" key="5">
    <source>
        <dbReference type="Proteomes" id="UP000297014"/>
    </source>
</evidence>
<dbReference type="Pfam" id="PF04854">
    <property type="entry name" value="DUF624"/>
    <property type="match status" value="1"/>
</dbReference>
<dbReference type="EMBL" id="JALP01000370">
    <property type="protein sequence ID" value="THG88568.1"/>
    <property type="molecule type" value="Genomic_DNA"/>
</dbReference>
<dbReference type="AlphaFoldDB" id="A0A094YR97"/>
<reference evidence="3 5" key="2">
    <citation type="submission" date="2014-01" db="EMBL/GenBank/DDBJ databases">
        <title>Draft genome sequencing of Bacillus alcalophilus CGMCC 1.3604.</title>
        <authorList>
            <person name="Yang J."/>
            <person name="Diao L."/>
            <person name="Yang S."/>
        </authorList>
    </citation>
    <scope>NUCLEOTIDE SEQUENCE [LARGE SCALE GENOMIC DNA]</scope>
    <source>
        <strain evidence="3 5">CGMCC 1.3604</strain>
    </source>
</reference>
<dbReference type="Proteomes" id="UP000002754">
    <property type="component" value="Unassembled WGS sequence"/>
</dbReference>
<dbReference type="InterPro" id="IPR006938">
    <property type="entry name" value="DUF624"/>
</dbReference>
<evidence type="ECO:0000256" key="1">
    <source>
        <dbReference type="SAM" id="Phobius"/>
    </source>
</evidence>
<feature type="transmembrane region" description="Helical" evidence="1">
    <location>
        <begin position="144"/>
        <end position="169"/>
    </location>
</feature>
<feature type="transmembrane region" description="Helical" evidence="1">
    <location>
        <begin position="78"/>
        <end position="96"/>
    </location>
</feature>
<dbReference type="eggNOG" id="COG5578">
    <property type="taxonomic scope" value="Bacteria"/>
</dbReference>
<keyword evidence="1" id="KW-1133">Transmembrane helix</keyword>
<keyword evidence="1" id="KW-0472">Membrane</keyword>
<evidence type="ECO:0000313" key="4">
    <source>
        <dbReference type="Proteomes" id="UP000002754"/>
    </source>
</evidence>
<comment type="caution">
    <text evidence="2">The sequence shown here is derived from an EMBL/GenBank/DDBJ whole genome shotgun (WGS) entry which is preliminary data.</text>
</comment>
<evidence type="ECO:0008006" key="6">
    <source>
        <dbReference type="Google" id="ProtNLM"/>
    </source>
</evidence>
<accession>A0A094YR97</accession>
<dbReference type="Proteomes" id="UP000297014">
    <property type="component" value="Unassembled WGS sequence"/>
</dbReference>
<gene>
    <name evidence="3" type="ORF">AJ85_02360</name>
    <name evidence="2" type="ORF">BALCAV_0218920</name>
</gene>
<name>A0A094YR97_ALKAL</name>
<feature type="transmembrane region" description="Helical" evidence="1">
    <location>
        <begin position="108"/>
        <end position="132"/>
    </location>
</feature>
<dbReference type="RefSeq" id="WP_003322070.1">
    <property type="nucleotide sequence ID" value="NZ_ALPT02000087.1"/>
</dbReference>
<protein>
    <recommendedName>
        <fullName evidence="6">DUF624 domain-containing protein</fullName>
    </recommendedName>
</protein>
<dbReference type="STRING" id="1218173.BALCAV_0218920"/>
<reference evidence="2 4" key="1">
    <citation type="journal article" date="2014" name="Genome Announc.">
        <title>Draft Genome Sequence of Bacillus alcalophilus AV1934, a Classic Alkaliphile Isolated from Human Feces in 1934.</title>
        <authorList>
            <person name="Attie O."/>
            <person name="Jayaprakash A."/>
            <person name="Shah H."/>
            <person name="Paulsen I.T."/>
            <person name="Morino M."/>
            <person name="Takahashi Y."/>
            <person name="Narumi I."/>
            <person name="Sachidanandam R."/>
            <person name="Satoh K."/>
            <person name="Ito M."/>
            <person name="Krulwich T.A."/>
        </authorList>
    </citation>
    <scope>NUCLEOTIDE SEQUENCE [LARGE SCALE GENOMIC DNA]</scope>
    <source>
        <strain evidence="2 4">AV1934</strain>
    </source>
</reference>
<sequence length="206" mass="24195">MFEMTRWYMRLGNWSFNLVLLNILWFLFSALGLFIFGLFPATAAMFAVLRHMMTEDEDVSVTKLFCQKYKQEFWKANLLGYLILLGSLLLFLNLRALQQFEQGFFRTAFASVTVLLSFLFLLMALYIYPIFVHFKLDFWQYPKYAFIMVIAKPLQTIIMVVGVVTISFFYLKFPVFMVIFGISLFSFVLMKVALMSLPREELVTAE</sequence>
<keyword evidence="1" id="KW-0812">Transmembrane</keyword>
<evidence type="ECO:0000313" key="3">
    <source>
        <dbReference type="EMBL" id="THG88568.1"/>
    </source>
</evidence>
<feature type="transmembrane region" description="Helical" evidence="1">
    <location>
        <begin position="175"/>
        <end position="194"/>
    </location>
</feature>
<keyword evidence="4" id="KW-1185">Reference proteome</keyword>
<dbReference type="OrthoDB" id="2182676at2"/>
<feature type="transmembrane region" description="Helical" evidence="1">
    <location>
        <begin position="20"/>
        <end position="49"/>
    </location>
</feature>
<dbReference type="EMBL" id="ALPT02000087">
    <property type="protein sequence ID" value="KGA96002.1"/>
    <property type="molecule type" value="Genomic_DNA"/>
</dbReference>
<organism evidence="2 4">
    <name type="scientific">Alkalihalobacillus alcalophilus ATCC 27647 = CGMCC 1.3604</name>
    <dbReference type="NCBI Taxonomy" id="1218173"/>
    <lineage>
        <taxon>Bacteria</taxon>
        <taxon>Bacillati</taxon>
        <taxon>Bacillota</taxon>
        <taxon>Bacilli</taxon>
        <taxon>Bacillales</taxon>
        <taxon>Bacillaceae</taxon>
        <taxon>Alkalihalobacillus</taxon>
    </lineage>
</organism>
<evidence type="ECO:0000313" key="2">
    <source>
        <dbReference type="EMBL" id="KGA96002.1"/>
    </source>
</evidence>